<evidence type="ECO:0000313" key="1">
    <source>
        <dbReference type="EMBL" id="AKM11319.1"/>
    </source>
</evidence>
<reference evidence="1 2" key="1">
    <citation type="submission" date="2015-06" db="EMBL/GenBank/DDBJ databases">
        <authorList>
            <person name="Zeng Y."/>
            <person name="Huang Y."/>
        </authorList>
    </citation>
    <scope>NUCLEOTIDE SEQUENCE [LARGE SCALE GENOMIC DNA]</scope>
    <source>
        <strain evidence="1 2">PQ-2</strain>
    </source>
</reference>
<organism evidence="1 2">
    <name type="scientific">Croceicoccus naphthovorans</name>
    <dbReference type="NCBI Taxonomy" id="1348774"/>
    <lineage>
        <taxon>Bacteria</taxon>
        <taxon>Pseudomonadati</taxon>
        <taxon>Pseudomonadota</taxon>
        <taxon>Alphaproteobacteria</taxon>
        <taxon>Sphingomonadales</taxon>
        <taxon>Erythrobacteraceae</taxon>
        <taxon>Croceicoccus</taxon>
    </lineage>
</organism>
<protein>
    <submittedName>
        <fullName evidence="1">Uncharacterized protein</fullName>
    </submittedName>
</protein>
<dbReference type="EMBL" id="CP011770">
    <property type="protein sequence ID" value="AKM11319.1"/>
    <property type="molecule type" value="Genomic_DNA"/>
</dbReference>
<name>A0A0G3XL48_9SPHN</name>
<proteinExistence type="predicted"/>
<dbReference type="KEGG" id="cna:AB433_17170"/>
<dbReference type="AlphaFoldDB" id="A0A0G3XL48"/>
<gene>
    <name evidence="1" type="ORF">AB433_17170</name>
</gene>
<dbReference type="Proteomes" id="UP000035287">
    <property type="component" value="Chromosome"/>
</dbReference>
<dbReference type="PATRIC" id="fig|1348774.3.peg.3608"/>
<accession>A0A0G3XL48</accession>
<sequence length="93" mass="10348">MMKMILTVAGALAFSASPVLAQEAPSEKPKMCEMMHDGKKMQGMMMKDKDGKMSCQMMDHSKMDHSKMEHGQSGHGEKKAAEAEKPQTEHKHD</sequence>
<keyword evidence="2" id="KW-1185">Reference proteome</keyword>
<dbReference type="STRING" id="1348774.AB433_17170"/>
<evidence type="ECO:0000313" key="2">
    <source>
        <dbReference type="Proteomes" id="UP000035287"/>
    </source>
</evidence>